<name>A0ABR4JSK1_9EURO</name>
<dbReference type="Proteomes" id="UP001610444">
    <property type="component" value="Unassembled WGS sequence"/>
</dbReference>
<accession>A0ABR4JSK1</accession>
<keyword evidence="3" id="KW-1185">Reference proteome</keyword>
<dbReference type="RefSeq" id="XP_070895368.1">
    <property type="nucleotide sequence ID" value="XM_071046609.1"/>
</dbReference>
<evidence type="ECO:0000256" key="1">
    <source>
        <dbReference type="SAM" id="SignalP"/>
    </source>
</evidence>
<gene>
    <name evidence="2" type="ORF">BJX68DRAFT_270329</name>
</gene>
<protein>
    <submittedName>
        <fullName evidence="2">Uncharacterized protein</fullName>
    </submittedName>
</protein>
<evidence type="ECO:0000313" key="3">
    <source>
        <dbReference type="Proteomes" id="UP001610444"/>
    </source>
</evidence>
<dbReference type="GeneID" id="98161773"/>
<proteinExistence type="predicted"/>
<feature type="chain" id="PRO_5045559950" evidence="1">
    <location>
        <begin position="19"/>
        <end position="70"/>
    </location>
</feature>
<keyword evidence="1" id="KW-0732">Signal</keyword>
<comment type="caution">
    <text evidence="2">The sequence shown here is derived from an EMBL/GenBank/DDBJ whole genome shotgun (WGS) entry which is preliminary data.</text>
</comment>
<reference evidence="2 3" key="1">
    <citation type="submission" date="2024-07" db="EMBL/GenBank/DDBJ databases">
        <title>Section-level genome sequencing and comparative genomics of Aspergillus sections Usti and Cavernicolus.</title>
        <authorList>
            <consortium name="Lawrence Berkeley National Laboratory"/>
            <person name="Nybo J.L."/>
            <person name="Vesth T.C."/>
            <person name="Theobald S."/>
            <person name="Frisvad J.C."/>
            <person name="Larsen T.O."/>
            <person name="Kjaerboelling I."/>
            <person name="Rothschild-Mancinelli K."/>
            <person name="Lyhne E.K."/>
            <person name="Kogle M.E."/>
            <person name="Barry K."/>
            <person name="Clum A."/>
            <person name="Na H."/>
            <person name="Ledsgaard L."/>
            <person name="Lin J."/>
            <person name="Lipzen A."/>
            <person name="Kuo A."/>
            <person name="Riley R."/>
            <person name="Mondo S."/>
            <person name="LaButti K."/>
            <person name="Haridas S."/>
            <person name="Pangalinan J."/>
            <person name="Salamov A.A."/>
            <person name="Simmons B.A."/>
            <person name="Magnuson J.K."/>
            <person name="Chen J."/>
            <person name="Drula E."/>
            <person name="Henrissat B."/>
            <person name="Wiebenga A."/>
            <person name="Lubbers R.J."/>
            <person name="Gomes A.C."/>
            <person name="Macurrencykelacurrency M.R."/>
            <person name="Stajich J."/>
            <person name="Grigoriev I.V."/>
            <person name="Mortensen U.H."/>
            <person name="De vries R.P."/>
            <person name="Baker S.E."/>
            <person name="Andersen M.R."/>
        </authorList>
    </citation>
    <scope>NUCLEOTIDE SEQUENCE [LARGE SCALE GENOMIC DNA]</scope>
    <source>
        <strain evidence="2 3">CBS 756.74</strain>
    </source>
</reference>
<organism evidence="2 3">
    <name type="scientific">Aspergillus pseudodeflectus</name>
    <dbReference type="NCBI Taxonomy" id="176178"/>
    <lineage>
        <taxon>Eukaryota</taxon>
        <taxon>Fungi</taxon>
        <taxon>Dikarya</taxon>
        <taxon>Ascomycota</taxon>
        <taxon>Pezizomycotina</taxon>
        <taxon>Eurotiomycetes</taxon>
        <taxon>Eurotiomycetidae</taxon>
        <taxon>Eurotiales</taxon>
        <taxon>Aspergillaceae</taxon>
        <taxon>Aspergillus</taxon>
        <taxon>Aspergillus subgen. Nidulantes</taxon>
    </lineage>
</organism>
<feature type="signal peptide" evidence="1">
    <location>
        <begin position="1"/>
        <end position="18"/>
    </location>
</feature>
<sequence length="70" mass="7125">MYYKSLLLVAIAIGQAAAVALNPVAACQKPNNAGKKAGDSCGYFSTPSTDGPIQGGHCRDVGGRIGLECK</sequence>
<evidence type="ECO:0000313" key="2">
    <source>
        <dbReference type="EMBL" id="KAL2843001.1"/>
    </source>
</evidence>
<dbReference type="EMBL" id="JBFXLR010000048">
    <property type="protein sequence ID" value="KAL2843001.1"/>
    <property type="molecule type" value="Genomic_DNA"/>
</dbReference>